<dbReference type="InterPro" id="IPR037401">
    <property type="entry name" value="SnoaL-like"/>
</dbReference>
<comment type="caution">
    <text evidence="2">The sequence shown here is derived from an EMBL/GenBank/DDBJ whole genome shotgun (WGS) entry which is preliminary data.</text>
</comment>
<feature type="domain" description="SnoaL-like" evidence="1">
    <location>
        <begin position="8"/>
        <end position="116"/>
    </location>
</feature>
<proteinExistence type="predicted"/>
<dbReference type="AlphaFoldDB" id="A0A939EKB4"/>
<dbReference type="SUPFAM" id="SSF54427">
    <property type="entry name" value="NTF2-like"/>
    <property type="match status" value="1"/>
</dbReference>
<gene>
    <name evidence="2" type="ORF">JF539_26310</name>
</gene>
<dbReference type="Pfam" id="PF12680">
    <property type="entry name" value="SnoaL_2"/>
    <property type="match status" value="1"/>
</dbReference>
<dbReference type="Proteomes" id="UP000664096">
    <property type="component" value="Unassembled WGS sequence"/>
</dbReference>
<evidence type="ECO:0000313" key="3">
    <source>
        <dbReference type="Proteomes" id="UP000664096"/>
    </source>
</evidence>
<sequence>MSDIDRIVSAFYSAYNAHDAHAATELYTSGGWHEEIAMGGRRAGHEALRAGLEGLFRMLSDVRWQERQRIRSAESVVVSYEMTGTFTPKPKENDARPAPRSVRLPGVHVFEFSDGHLQGTRDYWDKSLFLSQIA</sequence>
<reference evidence="2" key="1">
    <citation type="submission" date="2020-12" db="EMBL/GenBank/DDBJ databases">
        <title>Oil enriched cultivation method for isolating marine PHA-producing bacteria.</title>
        <authorList>
            <person name="Zheng W."/>
            <person name="Yu S."/>
            <person name="Huang Y."/>
        </authorList>
    </citation>
    <scope>NUCLEOTIDE SEQUENCE</scope>
    <source>
        <strain evidence="2">SY-2-12</strain>
    </source>
</reference>
<organism evidence="2 3">
    <name type="scientific">Roseibium aggregatum</name>
    <dbReference type="NCBI Taxonomy" id="187304"/>
    <lineage>
        <taxon>Bacteria</taxon>
        <taxon>Pseudomonadati</taxon>
        <taxon>Pseudomonadota</taxon>
        <taxon>Alphaproteobacteria</taxon>
        <taxon>Hyphomicrobiales</taxon>
        <taxon>Stappiaceae</taxon>
        <taxon>Roseibium</taxon>
    </lineage>
</organism>
<accession>A0A939EKB4</accession>
<dbReference type="RefSeq" id="WP_207144198.1">
    <property type="nucleotide sequence ID" value="NZ_JAEKJZ010000008.1"/>
</dbReference>
<name>A0A939EKB4_9HYPH</name>
<dbReference type="Gene3D" id="3.10.450.50">
    <property type="match status" value="1"/>
</dbReference>
<evidence type="ECO:0000313" key="2">
    <source>
        <dbReference type="EMBL" id="MBN9673898.1"/>
    </source>
</evidence>
<dbReference type="EMBL" id="JAEKJZ010000008">
    <property type="protein sequence ID" value="MBN9673898.1"/>
    <property type="molecule type" value="Genomic_DNA"/>
</dbReference>
<evidence type="ECO:0000259" key="1">
    <source>
        <dbReference type="Pfam" id="PF12680"/>
    </source>
</evidence>
<dbReference type="InterPro" id="IPR032710">
    <property type="entry name" value="NTF2-like_dom_sf"/>
</dbReference>
<protein>
    <submittedName>
        <fullName evidence="2">Nuclear transport factor 2 family protein</fullName>
    </submittedName>
</protein>